<keyword evidence="1" id="KW-1133">Transmembrane helix</keyword>
<gene>
    <name evidence="2" type="ORF">EVEC_LOCUS7685</name>
</gene>
<proteinExistence type="predicted"/>
<accession>A0A0N4VCB2</accession>
<dbReference type="WBParaSite" id="EVEC_0000820101-mRNA-1">
    <property type="protein sequence ID" value="EVEC_0000820101-mRNA-1"/>
    <property type="gene ID" value="EVEC_0000820101"/>
</dbReference>
<evidence type="ECO:0000313" key="3">
    <source>
        <dbReference type="Proteomes" id="UP000274131"/>
    </source>
</evidence>
<sequence length="280" mass="31451">MQDDDDDMVFTVPEHQRRLSIDVETSPTSGIDRIEALNVVDGGVGSSSRSSIRKLRGFSLGVQRWEHVLKSEVCLLKANRFNSTPYSIVLLGIFTFLDHLPLCLTIVMEFHALPVAWLVAACFDGSLLVLSTSSGLLRFTFILDSAPCSLTLENAFSSVITGYGFIYVWFRFPAAIVRNGFRVLSQQGSVYSGRAKLDLYINHGSKLSSFRRRLYFEIEIQHLLDGFERMRIVVVHDVKVALSSLSFLHARPVISSLKHSPKLEAVRKFRGVVDFFSLLC</sequence>
<keyword evidence="1" id="KW-0812">Transmembrane</keyword>
<evidence type="ECO:0000256" key="1">
    <source>
        <dbReference type="SAM" id="Phobius"/>
    </source>
</evidence>
<reference evidence="2 3" key="2">
    <citation type="submission" date="2018-10" db="EMBL/GenBank/DDBJ databases">
        <authorList>
            <consortium name="Pathogen Informatics"/>
        </authorList>
    </citation>
    <scope>NUCLEOTIDE SEQUENCE [LARGE SCALE GENOMIC DNA]</scope>
</reference>
<dbReference type="AlphaFoldDB" id="A0A0N4VCB2"/>
<dbReference type="EMBL" id="UXUI01009041">
    <property type="protein sequence ID" value="VDD92934.1"/>
    <property type="molecule type" value="Genomic_DNA"/>
</dbReference>
<reference evidence="4" key="1">
    <citation type="submission" date="2017-02" db="UniProtKB">
        <authorList>
            <consortium name="WormBaseParasite"/>
        </authorList>
    </citation>
    <scope>IDENTIFICATION</scope>
</reference>
<evidence type="ECO:0000313" key="4">
    <source>
        <dbReference type="WBParaSite" id="EVEC_0000820101-mRNA-1"/>
    </source>
</evidence>
<dbReference type="Proteomes" id="UP000274131">
    <property type="component" value="Unassembled WGS sequence"/>
</dbReference>
<feature type="transmembrane region" description="Helical" evidence="1">
    <location>
        <begin position="115"/>
        <end position="143"/>
    </location>
</feature>
<keyword evidence="1" id="KW-0472">Membrane</keyword>
<name>A0A0N4VCB2_ENTVE</name>
<feature type="transmembrane region" description="Helical" evidence="1">
    <location>
        <begin position="155"/>
        <end position="172"/>
    </location>
</feature>
<keyword evidence="3" id="KW-1185">Reference proteome</keyword>
<protein>
    <submittedName>
        <fullName evidence="4">PIG-H domain-containing protein</fullName>
    </submittedName>
</protein>
<organism evidence="4">
    <name type="scientific">Enterobius vermicularis</name>
    <name type="common">Human pinworm</name>
    <dbReference type="NCBI Taxonomy" id="51028"/>
    <lineage>
        <taxon>Eukaryota</taxon>
        <taxon>Metazoa</taxon>
        <taxon>Ecdysozoa</taxon>
        <taxon>Nematoda</taxon>
        <taxon>Chromadorea</taxon>
        <taxon>Rhabditida</taxon>
        <taxon>Spirurina</taxon>
        <taxon>Oxyuridomorpha</taxon>
        <taxon>Oxyuroidea</taxon>
        <taxon>Oxyuridae</taxon>
        <taxon>Enterobius</taxon>
    </lineage>
</organism>
<evidence type="ECO:0000313" key="2">
    <source>
        <dbReference type="EMBL" id="VDD92934.1"/>
    </source>
</evidence>
<feature type="transmembrane region" description="Helical" evidence="1">
    <location>
        <begin position="86"/>
        <end position="108"/>
    </location>
</feature>